<evidence type="ECO:0000313" key="7">
    <source>
        <dbReference type="Proteomes" id="UP000078512"/>
    </source>
</evidence>
<name>A0A197JTT8_9FUNG</name>
<dbReference type="OrthoDB" id="10253401at2759"/>
<dbReference type="STRING" id="1314771.A0A197JTT8"/>
<organism evidence="6 7">
    <name type="scientific">Linnemannia elongata AG-77</name>
    <dbReference type="NCBI Taxonomy" id="1314771"/>
    <lineage>
        <taxon>Eukaryota</taxon>
        <taxon>Fungi</taxon>
        <taxon>Fungi incertae sedis</taxon>
        <taxon>Mucoromycota</taxon>
        <taxon>Mortierellomycotina</taxon>
        <taxon>Mortierellomycetes</taxon>
        <taxon>Mortierellales</taxon>
        <taxon>Mortierellaceae</taxon>
        <taxon>Linnemannia</taxon>
    </lineage>
</organism>
<evidence type="ECO:0000256" key="3">
    <source>
        <dbReference type="ARBA" id="ARBA00035107"/>
    </source>
</evidence>
<accession>A0A197JTT8</accession>
<dbReference type="InterPro" id="IPR010982">
    <property type="entry name" value="Lambda_DNA-bd_dom_sf"/>
</dbReference>
<feature type="compositionally biased region" description="Polar residues" evidence="4">
    <location>
        <begin position="30"/>
        <end position="40"/>
    </location>
</feature>
<evidence type="ECO:0000259" key="5">
    <source>
        <dbReference type="PROSITE" id="PS50943"/>
    </source>
</evidence>
<dbReference type="GO" id="GO:0005634">
    <property type="term" value="C:nucleus"/>
    <property type="evidence" value="ECO:0007669"/>
    <property type="project" value="TreeGrafter"/>
</dbReference>
<dbReference type="EMBL" id="KV442054">
    <property type="protein sequence ID" value="OAQ27719.1"/>
    <property type="molecule type" value="Genomic_DNA"/>
</dbReference>
<gene>
    <name evidence="6" type="ORF">K457DRAFT_77180</name>
</gene>
<evidence type="ECO:0000313" key="6">
    <source>
        <dbReference type="EMBL" id="OAQ27719.1"/>
    </source>
</evidence>
<keyword evidence="2" id="KW-0238">DNA-binding</keyword>
<feature type="region of interest" description="Disordered" evidence="4">
    <location>
        <begin position="23"/>
        <end position="47"/>
    </location>
</feature>
<dbReference type="PROSITE" id="PS50943">
    <property type="entry name" value="HTH_CROC1"/>
    <property type="match status" value="1"/>
</dbReference>
<dbReference type="CDD" id="cd00093">
    <property type="entry name" value="HTH_XRE"/>
    <property type="match status" value="1"/>
</dbReference>
<feature type="domain" description="HTH cro/C1-type" evidence="5">
    <location>
        <begin position="79"/>
        <end position="133"/>
    </location>
</feature>
<dbReference type="Gene3D" id="1.10.260.40">
    <property type="entry name" value="lambda repressor-like DNA-binding domains"/>
    <property type="match status" value="1"/>
</dbReference>
<dbReference type="InterPro" id="IPR001387">
    <property type="entry name" value="Cro/C1-type_HTH"/>
</dbReference>
<evidence type="ECO:0000256" key="4">
    <source>
        <dbReference type="SAM" id="MobiDB-lite"/>
    </source>
</evidence>
<dbReference type="Pfam" id="PF01381">
    <property type="entry name" value="HTH_3"/>
    <property type="match status" value="1"/>
</dbReference>
<evidence type="ECO:0000256" key="1">
    <source>
        <dbReference type="ARBA" id="ARBA00009802"/>
    </source>
</evidence>
<sequence>MTTAGNVGWDDDVILRKNAAIAKASHSETDSNASAPNSTERMVVRSAPAGEDVRRIAKVAQSPEIIAPKTVTVDVGKVMAKARIEKKITQKELSAVVHEKPNMINDYEAGRAVPNQQVLGKIERALGVRLRGKDIGAPLTFGKNKIS</sequence>
<dbReference type="SMART" id="SM00530">
    <property type="entry name" value="HTH_XRE"/>
    <property type="match status" value="1"/>
</dbReference>
<protein>
    <submittedName>
        <fullName evidence="6">Endothelial differentiation-related factor 1</fullName>
    </submittedName>
</protein>
<dbReference type="SUPFAM" id="SSF47413">
    <property type="entry name" value="lambda repressor-like DNA-binding domains"/>
    <property type="match status" value="1"/>
</dbReference>
<dbReference type="AlphaFoldDB" id="A0A197JTT8"/>
<keyword evidence="7" id="KW-1185">Reference proteome</keyword>
<dbReference type="PANTHER" id="PTHR10245">
    <property type="entry name" value="ENDOTHELIAL DIFFERENTIATION-RELATED FACTOR 1 MULTIPROTEIN BRIDGING FACTOR 1"/>
    <property type="match status" value="1"/>
</dbReference>
<reference evidence="6 7" key="1">
    <citation type="submission" date="2016-05" db="EMBL/GenBank/DDBJ databases">
        <title>Genome sequencing reveals origins of a unique bacterial endosymbiosis in the earliest lineages of terrestrial Fungi.</title>
        <authorList>
            <consortium name="DOE Joint Genome Institute"/>
            <person name="Uehling J."/>
            <person name="Gryganskyi A."/>
            <person name="Hameed K."/>
            <person name="Tschaplinski T."/>
            <person name="Misztal P."/>
            <person name="Wu S."/>
            <person name="Desiro A."/>
            <person name="Vande Pol N."/>
            <person name="Du Z.-Y."/>
            <person name="Zienkiewicz A."/>
            <person name="Zienkiewicz K."/>
            <person name="Morin E."/>
            <person name="Tisserant E."/>
            <person name="Splivallo R."/>
            <person name="Hainaut M."/>
            <person name="Henrissat B."/>
            <person name="Ohm R."/>
            <person name="Kuo A."/>
            <person name="Yan J."/>
            <person name="Lipzen A."/>
            <person name="Nolan M."/>
            <person name="Labutti K."/>
            <person name="Barry K."/>
            <person name="Goldstein A."/>
            <person name="Labbe J."/>
            <person name="Schadt C."/>
            <person name="Tuskan G."/>
            <person name="Grigoriev I."/>
            <person name="Martin F."/>
            <person name="Vilgalys R."/>
            <person name="Bonito G."/>
        </authorList>
    </citation>
    <scope>NUCLEOTIDE SEQUENCE [LARGE SCALE GENOMIC DNA]</scope>
    <source>
        <strain evidence="6 7">AG-77</strain>
    </source>
</reference>
<dbReference type="GO" id="GO:0003677">
    <property type="term" value="F:DNA binding"/>
    <property type="evidence" value="ECO:0007669"/>
    <property type="project" value="UniProtKB-KW"/>
</dbReference>
<comment type="function">
    <text evidence="3">Transcriptional coactivator that stimulates GCN4-dependent transcriptional activity by bridging the DNA-binding region of GCN4 and TBP (SPT15), thereby recruiting TBP to GCN4-bound promoters. Involved in induction of the ribosome quality control (RQC) pathway; a pathway that degrades nascent peptide chains during problematic translation. Required to prevent stalled ribosomes from frameshifting.</text>
</comment>
<evidence type="ECO:0000256" key="2">
    <source>
        <dbReference type="ARBA" id="ARBA00023125"/>
    </source>
</evidence>
<dbReference type="PANTHER" id="PTHR10245:SF15">
    <property type="entry name" value="ENDOTHELIAL DIFFERENTIATION-RELATED FACTOR 1"/>
    <property type="match status" value="1"/>
</dbReference>
<proteinExistence type="inferred from homology"/>
<comment type="similarity">
    <text evidence="1">Belongs to the MBF1 family.</text>
</comment>
<dbReference type="Proteomes" id="UP000078512">
    <property type="component" value="Unassembled WGS sequence"/>
</dbReference>